<reference evidence="3" key="1">
    <citation type="submission" date="2023-05" db="EMBL/GenBank/DDBJ databases">
        <title>Genome and transcriptome analyses reveal genes involved in the formation of fine ridges on petal epidermal cells in Hibiscus trionum.</title>
        <authorList>
            <person name="Koshimizu S."/>
            <person name="Masuda S."/>
            <person name="Ishii T."/>
            <person name="Shirasu K."/>
            <person name="Hoshino A."/>
            <person name="Arita M."/>
        </authorList>
    </citation>
    <scope>NUCLEOTIDE SEQUENCE</scope>
    <source>
        <strain evidence="3">Hamamatsu line</strain>
    </source>
</reference>
<dbReference type="InterPro" id="IPR008972">
    <property type="entry name" value="Cupredoxin"/>
</dbReference>
<keyword evidence="4" id="KW-1185">Reference proteome</keyword>
<feature type="signal peptide" evidence="1">
    <location>
        <begin position="1"/>
        <end position="19"/>
    </location>
</feature>
<protein>
    <recommendedName>
        <fullName evidence="2">Phytocyanin domain-containing protein</fullName>
    </recommendedName>
</protein>
<keyword evidence="1" id="KW-0732">Signal</keyword>
<dbReference type="PANTHER" id="PTHR33021:SF350">
    <property type="entry name" value="UCLACYANIN-2"/>
    <property type="match status" value="1"/>
</dbReference>
<sequence>MSLAAALFFLLLAAPAALAVQYTVGDSAGWTTTGDYQTWVQGKTFRVGDTLLFNYGGSHAVDVVSKSDYDNCNSAAML</sequence>
<evidence type="ECO:0000256" key="1">
    <source>
        <dbReference type="SAM" id="SignalP"/>
    </source>
</evidence>
<dbReference type="GO" id="GO:0009055">
    <property type="term" value="F:electron transfer activity"/>
    <property type="evidence" value="ECO:0007669"/>
    <property type="project" value="InterPro"/>
</dbReference>
<dbReference type="InterPro" id="IPR039391">
    <property type="entry name" value="Phytocyanin-like"/>
</dbReference>
<evidence type="ECO:0000259" key="2">
    <source>
        <dbReference type="PROSITE" id="PS51485"/>
    </source>
</evidence>
<dbReference type="OrthoDB" id="686200at2759"/>
<dbReference type="EMBL" id="BSYR01000010">
    <property type="protein sequence ID" value="GMI73885.1"/>
    <property type="molecule type" value="Genomic_DNA"/>
</dbReference>
<dbReference type="GO" id="GO:0005886">
    <property type="term" value="C:plasma membrane"/>
    <property type="evidence" value="ECO:0007669"/>
    <property type="project" value="TreeGrafter"/>
</dbReference>
<feature type="chain" id="PRO_5040860033" description="Phytocyanin domain-containing protein" evidence="1">
    <location>
        <begin position="20"/>
        <end position="78"/>
    </location>
</feature>
<dbReference type="InterPro" id="IPR003245">
    <property type="entry name" value="Phytocyanin_dom"/>
</dbReference>
<dbReference type="Gene3D" id="2.60.40.420">
    <property type="entry name" value="Cupredoxins - blue copper proteins"/>
    <property type="match status" value="1"/>
</dbReference>
<evidence type="ECO:0000313" key="3">
    <source>
        <dbReference type="EMBL" id="GMI73885.1"/>
    </source>
</evidence>
<accession>A0A9W7HDN6</accession>
<dbReference type="Pfam" id="PF02298">
    <property type="entry name" value="Cu_bind_like"/>
    <property type="match status" value="1"/>
</dbReference>
<dbReference type="Proteomes" id="UP001165190">
    <property type="component" value="Unassembled WGS sequence"/>
</dbReference>
<dbReference type="PROSITE" id="PS51485">
    <property type="entry name" value="PHYTOCYANIN"/>
    <property type="match status" value="1"/>
</dbReference>
<feature type="domain" description="Phytocyanin" evidence="2">
    <location>
        <begin position="20"/>
        <end position="78"/>
    </location>
</feature>
<organism evidence="3 4">
    <name type="scientific">Hibiscus trionum</name>
    <name type="common">Flower of an hour</name>
    <dbReference type="NCBI Taxonomy" id="183268"/>
    <lineage>
        <taxon>Eukaryota</taxon>
        <taxon>Viridiplantae</taxon>
        <taxon>Streptophyta</taxon>
        <taxon>Embryophyta</taxon>
        <taxon>Tracheophyta</taxon>
        <taxon>Spermatophyta</taxon>
        <taxon>Magnoliopsida</taxon>
        <taxon>eudicotyledons</taxon>
        <taxon>Gunneridae</taxon>
        <taxon>Pentapetalae</taxon>
        <taxon>rosids</taxon>
        <taxon>malvids</taxon>
        <taxon>Malvales</taxon>
        <taxon>Malvaceae</taxon>
        <taxon>Malvoideae</taxon>
        <taxon>Hibiscus</taxon>
    </lineage>
</organism>
<dbReference type="AlphaFoldDB" id="A0A9W7HDN6"/>
<dbReference type="PANTHER" id="PTHR33021">
    <property type="entry name" value="BLUE COPPER PROTEIN"/>
    <property type="match status" value="1"/>
</dbReference>
<gene>
    <name evidence="3" type="ORF">HRI_001057800</name>
</gene>
<comment type="caution">
    <text evidence="3">The sequence shown here is derived from an EMBL/GenBank/DDBJ whole genome shotgun (WGS) entry which is preliminary data.</text>
</comment>
<name>A0A9W7HDN6_HIBTR</name>
<proteinExistence type="predicted"/>
<dbReference type="SUPFAM" id="SSF49503">
    <property type="entry name" value="Cupredoxins"/>
    <property type="match status" value="1"/>
</dbReference>
<evidence type="ECO:0000313" key="4">
    <source>
        <dbReference type="Proteomes" id="UP001165190"/>
    </source>
</evidence>